<reference evidence="2 4" key="1">
    <citation type="submission" date="2016-03" db="EMBL/GenBank/DDBJ databases">
        <authorList>
            <consortium name="Pathogen Informatics"/>
        </authorList>
    </citation>
    <scope>NUCLEOTIDE SEQUENCE [LARGE SCALE GENOMIC DNA]</scope>
    <source>
        <strain evidence="2">E1424</strain>
        <strain evidence="4">e1424</strain>
    </source>
</reference>
<feature type="signal peptide" evidence="1">
    <location>
        <begin position="1"/>
        <end position="18"/>
    </location>
</feature>
<comment type="caution">
    <text evidence="2">The sequence shown here is derived from an EMBL/GenBank/DDBJ whole genome shotgun (WGS) entry which is preliminary data.</text>
</comment>
<evidence type="ECO:0000313" key="3">
    <source>
        <dbReference type="EMBL" id="PJG38481.1"/>
    </source>
</evidence>
<protein>
    <submittedName>
        <fullName evidence="2">Uncharacterized protein</fullName>
    </submittedName>
</protein>
<reference evidence="3 5" key="2">
    <citation type="submission" date="2017-07" db="EMBL/GenBank/DDBJ databases">
        <title>Draft genome sequence of Enterobacter cloacae ST128, a clinical strain coproducing KPC-2 and NDM-1 carbapenemases.</title>
        <authorList>
            <person name="Li X."/>
        </authorList>
    </citation>
    <scope>NUCLEOTIDE SEQUENCE [LARGE SCALE GENOMIC DNA]</scope>
    <source>
        <strain evidence="3 5">HBY</strain>
    </source>
</reference>
<evidence type="ECO:0000313" key="5">
    <source>
        <dbReference type="Proteomes" id="UP000231328"/>
    </source>
</evidence>
<dbReference type="RefSeq" id="WP_017694362.1">
    <property type="nucleotide sequence ID" value="NZ_AP022510.1"/>
</dbReference>
<evidence type="ECO:0000256" key="1">
    <source>
        <dbReference type="SAM" id="SignalP"/>
    </source>
</evidence>
<accession>A0A2K0R6G3</accession>
<dbReference type="Proteomes" id="UP000231328">
    <property type="component" value="Unassembled WGS sequence"/>
</dbReference>
<dbReference type="EMBL" id="FJYW01000002">
    <property type="protein sequence ID" value="CZW91344.1"/>
    <property type="molecule type" value="Genomic_DNA"/>
</dbReference>
<dbReference type="AlphaFoldDB" id="A0A2K0R6G3"/>
<dbReference type="KEGG" id="ehm:AB284_19405"/>
<feature type="chain" id="PRO_5042350148" evidence="1">
    <location>
        <begin position="19"/>
        <end position="144"/>
    </location>
</feature>
<evidence type="ECO:0000313" key="4">
    <source>
        <dbReference type="Proteomes" id="UP000076205"/>
    </source>
</evidence>
<proteinExistence type="predicted"/>
<evidence type="ECO:0000313" key="2">
    <source>
        <dbReference type="EMBL" id="CZW91344.1"/>
    </source>
</evidence>
<dbReference type="EMBL" id="NMVR01000032">
    <property type="protein sequence ID" value="PJG38481.1"/>
    <property type="molecule type" value="Genomic_DNA"/>
</dbReference>
<sequence length="144" mass="15438">MKYPIVLLLCALTVPAIAASTDWPSALHGIASGDTHWIEQAPTLAATADARQAQLLEDALAAALTTNTSATLKALQTIDAGKWPHMVGSDIVCTPPLEKSPAEVDAFYQRTRRALLDTVEGAQCLWILEATMEELNAEKARQGK</sequence>
<accession>A0A3L9T205</accession>
<keyword evidence="1" id="KW-0732">Signal</keyword>
<name>A0A2K0R6G3_9ENTR</name>
<dbReference type="Proteomes" id="UP000076205">
    <property type="component" value="Unassembled WGS sequence"/>
</dbReference>
<gene>
    <name evidence="3" type="ORF">CGZ54_17315</name>
    <name evidence="2" type="ORF">SAMEA2273352_01217</name>
</gene>
<accession>A0A331VL89</accession>
<organism evidence="2 4">
    <name type="scientific">Enterobacter hormaechei</name>
    <dbReference type="NCBI Taxonomy" id="158836"/>
    <lineage>
        <taxon>Bacteria</taxon>
        <taxon>Pseudomonadati</taxon>
        <taxon>Pseudomonadota</taxon>
        <taxon>Gammaproteobacteria</taxon>
        <taxon>Enterobacterales</taxon>
        <taxon>Enterobacteriaceae</taxon>
        <taxon>Enterobacter</taxon>
        <taxon>Enterobacter cloacae complex</taxon>
    </lineage>
</organism>